<dbReference type="Pfam" id="PF01934">
    <property type="entry name" value="HepT-like"/>
    <property type="match status" value="1"/>
</dbReference>
<keyword evidence="2" id="KW-0540">Nuclease</keyword>
<organism evidence="6 7">
    <name type="scientific">Thermoflexus hugenholtzii JAD2</name>
    <dbReference type="NCBI Taxonomy" id="877466"/>
    <lineage>
        <taxon>Bacteria</taxon>
        <taxon>Bacillati</taxon>
        <taxon>Chloroflexota</taxon>
        <taxon>Thermoflexia</taxon>
        <taxon>Thermoflexales</taxon>
        <taxon>Thermoflexaceae</taxon>
        <taxon>Thermoflexus</taxon>
    </lineage>
</organism>
<gene>
    <name evidence="6" type="ORF">SAMN02746019_00007840</name>
</gene>
<reference evidence="7" key="1">
    <citation type="submission" date="2017-06" db="EMBL/GenBank/DDBJ databases">
        <authorList>
            <person name="Varghese N."/>
            <person name="Submissions S."/>
        </authorList>
    </citation>
    <scope>NUCLEOTIDE SEQUENCE [LARGE SCALE GENOMIC DNA]</scope>
    <source>
        <strain evidence="7">JAD2</strain>
    </source>
</reference>
<dbReference type="OrthoDB" id="150032at2"/>
<feature type="domain" description="Polymerase beta nucleotidyltransferase" evidence="5">
    <location>
        <begin position="19"/>
        <end position="115"/>
    </location>
</feature>
<dbReference type="InParanoid" id="A0A212QWP3"/>
<protein>
    <submittedName>
        <fullName evidence="6">Uncharacterized conserved protein YutE, UPF0331/DUF86 family</fullName>
    </submittedName>
</protein>
<keyword evidence="3" id="KW-0378">Hydrolase</keyword>
<dbReference type="Pfam" id="PF18765">
    <property type="entry name" value="Polbeta"/>
    <property type="match status" value="1"/>
</dbReference>
<sequence>MEPIKTWRVYEEEKGRVEERLAEALAGEPDVVFAYLHGSFVEGEVFRDIDVAVFLDPFPTPAWPREAELAARLEATLRRAGLPFPVDVRALNAAPPAFRFAAIRPRHILLCRDEDRRADFEASTWSEHFDVRRLHEAYLRGVFQMIRYPSDRMRNLLSALFESQRALDSLARMPEADFLADPHRRGSARYHLVVSAEAIVDIAQHLIAQNRWRSPETYGEAIQVLREHGVIREALAQRLSDLIRMRHRLVHRYWEVDDRLVFQAIPQAMRDIEDFVQAIGVATGLRPGK</sequence>
<dbReference type="AlphaFoldDB" id="A0A212QWP3"/>
<keyword evidence="7" id="KW-1185">Reference proteome</keyword>
<dbReference type="CDD" id="cd05403">
    <property type="entry name" value="NT_KNTase_like"/>
    <property type="match status" value="1"/>
</dbReference>
<dbReference type="RefSeq" id="WP_088571036.1">
    <property type="nucleotide sequence ID" value="NZ_FYEK01000027.1"/>
</dbReference>
<dbReference type="PANTHER" id="PTHR33397">
    <property type="entry name" value="UPF0331 PROTEIN YUTE"/>
    <property type="match status" value="1"/>
</dbReference>
<dbReference type="InterPro" id="IPR008201">
    <property type="entry name" value="HepT-like"/>
</dbReference>
<dbReference type="GO" id="GO:0110001">
    <property type="term" value="C:toxin-antitoxin complex"/>
    <property type="evidence" value="ECO:0007669"/>
    <property type="project" value="InterPro"/>
</dbReference>
<dbReference type="PANTHER" id="PTHR33397:SF5">
    <property type="entry name" value="RNASE YUTE-RELATED"/>
    <property type="match status" value="1"/>
</dbReference>
<dbReference type="InterPro" id="IPR043519">
    <property type="entry name" value="NT_sf"/>
</dbReference>
<dbReference type="InterPro" id="IPR052379">
    <property type="entry name" value="Type_VII_TA_RNase"/>
</dbReference>
<dbReference type="Proteomes" id="UP000197025">
    <property type="component" value="Unassembled WGS sequence"/>
</dbReference>
<dbReference type="GO" id="GO:0004540">
    <property type="term" value="F:RNA nuclease activity"/>
    <property type="evidence" value="ECO:0007669"/>
    <property type="project" value="InterPro"/>
</dbReference>
<evidence type="ECO:0000256" key="1">
    <source>
        <dbReference type="ARBA" id="ARBA00022649"/>
    </source>
</evidence>
<dbReference type="Gene3D" id="1.20.120.580">
    <property type="entry name" value="bsu32300-like"/>
    <property type="match status" value="1"/>
</dbReference>
<evidence type="ECO:0000313" key="7">
    <source>
        <dbReference type="Proteomes" id="UP000197025"/>
    </source>
</evidence>
<keyword evidence="1" id="KW-1277">Toxin-antitoxin system</keyword>
<name>A0A212QWP3_9CHLR</name>
<evidence type="ECO:0000256" key="4">
    <source>
        <dbReference type="ARBA" id="ARBA00024207"/>
    </source>
</evidence>
<evidence type="ECO:0000259" key="5">
    <source>
        <dbReference type="Pfam" id="PF18765"/>
    </source>
</evidence>
<dbReference type="EMBL" id="FYEK01000027">
    <property type="protein sequence ID" value="SNB64150.1"/>
    <property type="molecule type" value="Genomic_DNA"/>
</dbReference>
<comment type="similarity">
    <text evidence="4">Belongs to the HepT RNase toxin family.</text>
</comment>
<dbReference type="InterPro" id="IPR037038">
    <property type="entry name" value="HepT-like_sf"/>
</dbReference>
<proteinExistence type="inferred from homology"/>
<evidence type="ECO:0000256" key="3">
    <source>
        <dbReference type="ARBA" id="ARBA00022801"/>
    </source>
</evidence>
<dbReference type="SUPFAM" id="SSF81301">
    <property type="entry name" value="Nucleotidyltransferase"/>
    <property type="match status" value="1"/>
</dbReference>
<dbReference type="GO" id="GO:0016787">
    <property type="term" value="F:hydrolase activity"/>
    <property type="evidence" value="ECO:0007669"/>
    <property type="project" value="UniProtKB-KW"/>
</dbReference>
<accession>A0A212QWP3</accession>
<dbReference type="Gene3D" id="3.30.460.10">
    <property type="entry name" value="Beta Polymerase, domain 2"/>
    <property type="match status" value="1"/>
</dbReference>
<evidence type="ECO:0000313" key="6">
    <source>
        <dbReference type="EMBL" id="SNB64150.1"/>
    </source>
</evidence>
<evidence type="ECO:0000256" key="2">
    <source>
        <dbReference type="ARBA" id="ARBA00022722"/>
    </source>
</evidence>
<dbReference type="NCBIfam" id="NF047751">
    <property type="entry name" value="HepT_toxin"/>
    <property type="match status" value="1"/>
</dbReference>
<dbReference type="InterPro" id="IPR041633">
    <property type="entry name" value="Polbeta"/>
</dbReference>